<accession>A0A7C9N1P3</accession>
<dbReference type="InterPro" id="IPR003010">
    <property type="entry name" value="C-N_Hydrolase"/>
</dbReference>
<dbReference type="PANTHER" id="PTHR23088:SF27">
    <property type="entry name" value="DEAMINATED GLUTATHIONE AMIDASE"/>
    <property type="match status" value="1"/>
</dbReference>
<comment type="similarity">
    <text evidence="1">Belongs to the carbon-nitrogen hydrolase superfamily. NIT1/NIT2 family.</text>
</comment>
<dbReference type="Pfam" id="PF00795">
    <property type="entry name" value="CN_hydrolase"/>
    <property type="match status" value="1"/>
</dbReference>
<protein>
    <submittedName>
        <fullName evidence="3">Nitrilase</fullName>
    </submittedName>
</protein>
<name>A0A7C9N1P3_9ACTN</name>
<dbReference type="InterPro" id="IPR001110">
    <property type="entry name" value="UPF0012_CS"/>
</dbReference>
<evidence type="ECO:0000256" key="1">
    <source>
        <dbReference type="ARBA" id="ARBA00010613"/>
    </source>
</evidence>
<dbReference type="Proteomes" id="UP000479526">
    <property type="component" value="Unassembled WGS sequence"/>
</dbReference>
<gene>
    <name evidence="3" type="ORF">GT755_08550</name>
</gene>
<feature type="domain" description="CN hydrolase" evidence="2">
    <location>
        <begin position="1"/>
        <end position="235"/>
    </location>
</feature>
<evidence type="ECO:0000259" key="2">
    <source>
        <dbReference type="PROSITE" id="PS50263"/>
    </source>
</evidence>
<dbReference type="RefSeq" id="WP_161479141.1">
    <property type="nucleotide sequence ID" value="NZ_WXEW01000002.1"/>
</dbReference>
<evidence type="ECO:0000313" key="3">
    <source>
        <dbReference type="EMBL" id="NAS21734.1"/>
    </source>
</evidence>
<dbReference type="PROSITE" id="PS01227">
    <property type="entry name" value="UPF0012"/>
    <property type="match status" value="1"/>
</dbReference>
<dbReference type="EMBL" id="WXEW01000002">
    <property type="protein sequence ID" value="NAS21734.1"/>
    <property type="molecule type" value="Genomic_DNA"/>
</dbReference>
<dbReference type="CDD" id="cd07581">
    <property type="entry name" value="nitrilase_3"/>
    <property type="match status" value="1"/>
</dbReference>
<dbReference type="Gene3D" id="3.60.110.10">
    <property type="entry name" value="Carbon-nitrogen hydrolase"/>
    <property type="match status" value="1"/>
</dbReference>
<sequence length="260" mass="27399">MTVVALGQIPIDHEPKKNLETVREALAAAEADLVVFPEATLSRFGRHIGEVAEPLDGPFVTGLREAARDTGTAVIAGVWEPDGDRVANTAVAVDADGALKAAYRKIHLFDSFGSRESEFVSPGPEPVVAEVAGLRVGLATCYDVRFPELFRKLVDQGADVFAVIAAWAAGPLKEDHWTTMVRARAIENTTWTVAVGQPPHADGFGIGHSMLVDPMGVVTRALGPAPGVGSGAVDPARTEAVRTALPALLHRRFTIGDIGG</sequence>
<dbReference type="PANTHER" id="PTHR23088">
    <property type="entry name" value="NITRILASE-RELATED"/>
    <property type="match status" value="1"/>
</dbReference>
<dbReference type="InterPro" id="IPR036526">
    <property type="entry name" value="C-N_Hydrolase_sf"/>
</dbReference>
<organism evidence="3 4">
    <name type="scientific">Herbidospora solisilvae</name>
    <dbReference type="NCBI Taxonomy" id="2696284"/>
    <lineage>
        <taxon>Bacteria</taxon>
        <taxon>Bacillati</taxon>
        <taxon>Actinomycetota</taxon>
        <taxon>Actinomycetes</taxon>
        <taxon>Streptosporangiales</taxon>
        <taxon>Streptosporangiaceae</taxon>
        <taxon>Herbidospora</taxon>
    </lineage>
</organism>
<dbReference type="PROSITE" id="PS50263">
    <property type="entry name" value="CN_HYDROLASE"/>
    <property type="match status" value="1"/>
</dbReference>
<proteinExistence type="inferred from homology"/>
<reference evidence="3 4" key="1">
    <citation type="submission" date="2020-01" db="EMBL/GenBank/DDBJ databases">
        <title>Herbidospora sp. NEAU-GS84 nov., a novel actinomycete isolated from soil.</title>
        <authorList>
            <person name="Han L."/>
        </authorList>
    </citation>
    <scope>NUCLEOTIDE SEQUENCE [LARGE SCALE GENOMIC DNA]</scope>
    <source>
        <strain evidence="3 4">NEAU-GS84</strain>
    </source>
</reference>
<comment type="caution">
    <text evidence="3">The sequence shown here is derived from an EMBL/GenBank/DDBJ whole genome shotgun (WGS) entry which is preliminary data.</text>
</comment>
<evidence type="ECO:0000313" key="4">
    <source>
        <dbReference type="Proteomes" id="UP000479526"/>
    </source>
</evidence>
<dbReference type="SUPFAM" id="SSF56317">
    <property type="entry name" value="Carbon-nitrogen hydrolase"/>
    <property type="match status" value="1"/>
</dbReference>
<dbReference type="AlphaFoldDB" id="A0A7C9N1P3"/>
<keyword evidence="4" id="KW-1185">Reference proteome</keyword>